<organism evidence="2 3">
    <name type="scientific">Piscinibacter sakaiensis</name>
    <name type="common">Ideonella sakaiensis</name>
    <dbReference type="NCBI Taxonomy" id="1547922"/>
    <lineage>
        <taxon>Bacteria</taxon>
        <taxon>Pseudomonadati</taxon>
        <taxon>Pseudomonadota</taxon>
        <taxon>Betaproteobacteria</taxon>
        <taxon>Burkholderiales</taxon>
        <taxon>Sphaerotilaceae</taxon>
        <taxon>Piscinibacter</taxon>
    </lineage>
</organism>
<reference evidence="2 3" key="2">
    <citation type="journal article" date="2016" name="Science">
        <title>A bacterium that degrades and assimilates poly(ethylene terephthalate).</title>
        <authorList>
            <person name="Yoshida S."/>
            <person name="Hiraga K."/>
            <person name="Takehana T."/>
            <person name="Taniguchi I."/>
            <person name="Yamaji H."/>
            <person name="Maeda Y."/>
            <person name="Toyohara K."/>
            <person name="Miyamoto K."/>
            <person name="Kimura Y."/>
            <person name="Oda K."/>
        </authorList>
    </citation>
    <scope>NUCLEOTIDE SEQUENCE [LARGE SCALE GENOMIC DNA]</scope>
    <source>
        <strain evidence="3">NBRC 110686 / TISTR 2288 / 201-F6</strain>
    </source>
</reference>
<dbReference type="PANTHER" id="PTHR33164:SF105">
    <property type="entry name" value="TRANSCRIPTIONAL REPRESSOR PROTEIN-RELATED"/>
    <property type="match status" value="1"/>
</dbReference>
<dbReference type="InterPro" id="IPR000835">
    <property type="entry name" value="HTH_MarR-typ"/>
</dbReference>
<dbReference type="InterPro" id="IPR039422">
    <property type="entry name" value="MarR/SlyA-like"/>
</dbReference>
<evidence type="ECO:0000313" key="2">
    <source>
        <dbReference type="EMBL" id="GAP36605.1"/>
    </source>
</evidence>
<dbReference type="SUPFAM" id="SSF46785">
    <property type="entry name" value="Winged helix' DNA-binding domain"/>
    <property type="match status" value="1"/>
</dbReference>
<name>A0A0K8P351_PISS1</name>
<keyword evidence="3" id="KW-1185">Reference proteome</keyword>
<reference evidence="3" key="1">
    <citation type="submission" date="2015-07" db="EMBL/GenBank/DDBJ databases">
        <title>Discovery of a poly(ethylene terephthalate assimilation.</title>
        <authorList>
            <person name="Yoshida S."/>
            <person name="Hiraga K."/>
            <person name="Takehana T."/>
            <person name="Taniguchi I."/>
            <person name="Yamaji H."/>
            <person name="Maeda Y."/>
            <person name="Toyohara K."/>
            <person name="Miyamoto K."/>
            <person name="Kimura Y."/>
            <person name="Oda K."/>
        </authorList>
    </citation>
    <scope>NUCLEOTIDE SEQUENCE [LARGE SCALE GENOMIC DNA]</scope>
    <source>
        <strain evidence="3">NBRC 110686 / TISTR 2288 / 201-F6</strain>
    </source>
</reference>
<feature type="domain" description="HTH marR-type" evidence="1">
    <location>
        <begin position="12"/>
        <end position="143"/>
    </location>
</feature>
<accession>A0A0K8P351</accession>
<dbReference type="Proteomes" id="UP000037660">
    <property type="component" value="Unassembled WGS sequence"/>
</dbReference>
<dbReference type="RefSeq" id="WP_054020592.1">
    <property type="nucleotide sequence ID" value="NZ_BBYR01000037.1"/>
</dbReference>
<dbReference type="GO" id="GO:0006950">
    <property type="term" value="P:response to stress"/>
    <property type="evidence" value="ECO:0007669"/>
    <property type="project" value="TreeGrafter"/>
</dbReference>
<evidence type="ECO:0000259" key="1">
    <source>
        <dbReference type="PROSITE" id="PS50995"/>
    </source>
</evidence>
<dbReference type="STRING" id="1547922.ISF6_2445"/>
<protein>
    <submittedName>
        <fullName evidence="2">Transcriptional regulator, MarR family</fullName>
    </submittedName>
</protein>
<dbReference type="InterPro" id="IPR036388">
    <property type="entry name" value="WH-like_DNA-bd_sf"/>
</dbReference>
<evidence type="ECO:0000313" key="3">
    <source>
        <dbReference type="Proteomes" id="UP000037660"/>
    </source>
</evidence>
<dbReference type="GO" id="GO:0003700">
    <property type="term" value="F:DNA-binding transcription factor activity"/>
    <property type="evidence" value="ECO:0007669"/>
    <property type="project" value="InterPro"/>
</dbReference>
<gene>
    <name evidence="2" type="ORF">ISF6_2445</name>
</gene>
<dbReference type="Pfam" id="PF12802">
    <property type="entry name" value="MarR_2"/>
    <property type="match status" value="1"/>
</dbReference>
<proteinExistence type="predicted"/>
<comment type="caution">
    <text evidence="2">The sequence shown here is derived from an EMBL/GenBank/DDBJ whole genome shotgun (WGS) entry which is preliminary data.</text>
</comment>
<dbReference type="SMART" id="SM00347">
    <property type="entry name" value="HTH_MARR"/>
    <property type="match status" value="1"/>
</dbReference>
<sequence>MSPPSTATERPRGCTHLKLRQLARRVGRHYDHCLGQSGLKTTQYSLLSHVDRLGPVRPGALAAALRMEPSTLTRNLRPLQAAGWVALQPGDDARSRHVVLTAAGRAKRAEAQAHWKRAQLALNARLGEDRVAVLHALIDDWLAVLGPDEGEEEDGGHVARSQGDAA</sequence>
<dbReference type="PROSITE" id="PS50995">
    <property type="entry name" value="HTH_MARR_2"/>
    <property type="match status" value="1"/>
</dbReference>
<dbReference type="AlphaFoldDB" id="A0A0K8P351"/>
<dbReference type="EMBL" id="BBYR01000037">
    <property type="protein sequence ID" value="GAP36605.1"/>
    <property type="molecule type" value="Genomic_DNA"/>
</dbReference>
<dbReference type="Gene3D" id="1.10.10.10">
    <property type="entry name" value="Winged helix-like DNA-binding domain superfamily/Winged helix DNA-binding domain"/>
    <property type="match status" value="1"/>
</dbReference>
<dbReference type="OrthoDB" id="8964931at2"/>
<dbReference type="InterPro" id="IPR036390">
    <property type="entry name" value="WH_DNA-bd_sf"/>
</dbReference>
<dbReference type="PANTHER" id="PTHR33164">
    <property type="entry name" value="TRANSCRIPTIONAL REGULATOR, MARR FAMILY"/>
    <property type="match status" value="1"/>
</dbReference>